<dbReference type="EMBL" id="JXKH01000001">
    <property type="protein sequence ID" value="OJG20314.1"/>
    <property type="molecule type" value="Genomic_DNA"/>
</dbReference>
<feature type="transmembrane region" description="Helical" evidence="1">
    <location>
        <begin position="160"/>
        <end position="179"/>
    </location>
</feature>
<sequence length="211" mass="23667">METTFRRGDTTMKFNPDSSFFKGITLASQFIALNFLFILSCLPVLTIGAATAAMLDVSLRYADHEQGYLLKGYFNSFIKNWRRATIIFACFGVPIVLLVLASFFWFSLQNILGTIIGLLAAFIAVYFFICWLVATSLVVRYETPIKQLLKNALLLPIAHPVKIGALFLIPLTLFCLMILMPGFKIPILSVGFAFSFYCSAFLLLSVFQQHS</sequence>
<evidence type="ECO:0000313" key="3">
    <source>
        <dbReference type="Proteomes" id="UP000181884"/>
    </source>
</evidence>
<keyword evidence="1" id="KW-0472">Membrane</keyword>
<name>A0A1L8RKR6_9ENTE</name>
<feature type="transmembrane region" description="Helical" evidence="1">
    <location>
        <begin position="111"/>
        <end position="139"/>
    </location>
</feature>
<protein>
    <recommendedName>
        <fullName evidence="4">Integral membrane protein</fullName>
    </recommendedName>
</protein>
<keyword evidence="1" id="KW-0812">Transmembrane</keyword>
<dbReference type="InterPro" id="IPR006938">
    <property type="entry name" value="DUF624"/>
</dbReference>
<keyword evidence="1" id="KW-1133">Transmembrane helix</keyword>
<evidence type="ECO:0000313" key="2">
    <source>
        <dbReference type="EMBL" id="OJG20314.1"/>
    </source>
</evidence>
<dbReference type="AlphaFoldDB" id="A0A1L8RKR6"/>
<keyword evidence="3" id="KW-1185">Reference proteome</keyword>
<comment type="caution">
    <text evidence="2">The sequence shown here is derived from an EMBL/GenBank/DDBJ whole genome shotgun (WGS) entry which is preliminary data.</text>
</comment>
<gene>
    <name evidence="2" type="ORF">RU97_GL000547</name>
</gene>
<evidence type="ECO:0000256" key="1">
    <source>
        <dbReference type="SAM" id="Phobius"/>
    </source>
</evidence>
<proteinExistence type="predicted"/>
<dbReference type="STRING" id="214095.RU97_GL000547"/>
<feature type="transmembrane region" description="Helical" evidence="1">
    <location>
        <begin position="185"/>
        <end position="207"/>
    </location>
</feature>
<evidence type="ECO:0008006" key="4">
    <source>
        <dbReference type="Google" id="ProtNLM"/>
    </source>
</evidence>
<feature type="transmembrane region" description="Helical" evidence="1">
    <location>
        <begin position="84"/>
        <end position="105"/>
    </location>
</feature>
<accession>A0A1L8RKR6</accession>
<dbReference type="Pfam" id="PF04854">
    <property type="entry name" value="DUF624"/>
    <property type="match status" value="1"/>
</dbReference>
<organism evidence="2 3">
    <name type="scientific">Enterococcus canis</name>
    <dbReference type="NCBI Taxonomy" id="214095"/>
    <lineage>
        <taxon>Bacteria</taxon>
        <taxon>Bacillati</taxon>
        <taxon>Bacillota</taxon>
        <taxon>Bacilli</taxon>
        <taxon>Lactobacillales</taxon>
        <taxon>Enterococcaceae</taxon>
        <taxon>Enterococcus</taxon>
    </lineage>
</organism>
<reference evidence="2 3" key="1">
    <citation type="submission" date="2014-12" db="EMBL/GenBank/DDBJ databases">
        <title>Draft genome sequences of 29 type strains of Enterococci.</title>
        <authorList>
            <person name="Zhong Z."/>
            <person name="Sun Z."/>
            <person name="Liu W."/>
            <person name="Zhang W."/>
            <person name="Zhang H."/>
        </authorList>
    </citation>
    <scope>NUCLEOTIDE SEQUENCE [LARGE SCALE GENOMIC DNA]</scope>
    <source>
        <strain evidence="2 3">DSM 17029</strain>
    </source>
</reference>
<dbReference type="Proteomes" id="UP000181884">
    <property type="component" value="Unassembled WGS sequence"/>
</dbReference>